<name>A0A0F5JG55_9BACT</name>
<dbReference type="PANTHER" id="PTHR13822">
    <property type="entry name" value="ATP SYNTHASE DELTA/EPSILON CHAIN"/>
    <property type="match status" value="1"/>
</dbReference>
<evidence type="ECO:0000256" key="1">
    <source>
        <dbReference type="ARBA" id="ARBA00003543"/>
    </source>
</evidence>
<dbReference type="CDD" id="cd12152">
    <property type="entry name" value="F1-ATPase_delta"/>
    <property type="match status" value="1"/>
</dbReference>
<dbReference type="RefSeq" id="WP_028728082.1">
    <property type="nucleotide sequence ID" value="NZ_AUAE01000026.1"/>
</dbReference>
<dbReference type="PANTHER" id="PTHR13822:SF10">
    <property type="entry name" value="ATP SYNTHASE EPSILON CHAIN, CHLOROPLASTIC"/>
    <property type="match status" value="1"/>
</dbReference>
<dbReference type="GO" id="GO:0045259">
    <property type="term" value="C:proton-transporting ATP synthase complex"/>
    <property type="evidence" value="ECO:0007669"/>
    <property type="project" value="UniProtKB-KW"/>
</dbReference>
<keyword evidence="7" id="KW-0139">CF(1)</keyword>
<evidence type="ECO:0000313" key="10">
    <source>
        <dbReference type="EMBL" id="KKB56688.1"/>
    </source>
</evidence>
<dbReference type="GO" id="GO:0046933">
    <property type="term" value="F:proton-transporting ATP synthase activity, rotational mechanism"/>
    <property type="evidence" value="ECO:0007669"/>
    <property type="project" value="InterPro"/>
</dbReference>
<evidence type="ECO:0000256" key="6">
    <source>
        <dbReference type="ARBA" id="ARBA00023136"/>
    </source>
</evidence>
<evidence type="ECO:0000313" key="11">
    <source>
        <dbReference type="Proteomes" id="UP000033035"/>
    </source>
</evidence>
<feature type="domain" description="ATP synthase F1 complex delta/epsilon subunit N-terminal" evidence="9">
    <location>
        <begin position="1"/>
        <end position="79"/>
    </location>
</feature>
<evidence type="ECO:0000256" key="5">
    <source>
        <dbReference type="ARBA" id="ARBA00023065"/>
    </source>
</evidence>
<comment type="function">
    <text evidence="1">Produces ATP from ADP in the presence of a proton gradient across the membrane.</text>
</comment>
<accession>A0A0F5JG55</accession>
<keyword evidence="8" id="KW-0066">ATP synthesis</keyword>
<dbReference type="Gene3D" id="2.60.15.10">
    <property type="entry name" value="F0F1 ATP synthase delta/epsilon subunit, N-terminal"/>
    <property type="match status" value="1"/>
</dbReference>
<evidence type="ECO:0000256" key="4">
    <source>
        <dbReference type="ARBA" id="ARBA00022448"/>
    </source>
</evidence>
<comment type="subcellular location">
    <subcellularLocation>
        <location evidence="2">Endomembrane system</location>
        <topology evidence="2">Peripheral membrane protein</topology>
    </subcellularLocation>
</comment>
<evidence type="ECO:0000259" key="9">
    <source>
        <dbReference type="Pfam" id="PF02823"/>
    </source>
</evidence>
<sequence>MELEIISPAGILFKGETDYVSFPGIAGSFDVLPHHAPMIAALEEGVIRYQTKEKETQQEIKIQSGFVEIKDDTLSVCIEEKIRS</sequence>
<comment type="similarity">
    <text evidence="3">Belongs to the ATPase epsilon chain family.</text>
</comment>
<dbReference type="EMBL" id="AQHW01000014">
    <property type="protein sequence ID" value="KKB56688.1"/>
    <property type="molecule type" value="Genomic_DNA"/>
</dbReference>
<dbReference type="Proteomes" id="UP000033035">
    <property type="component" value="Unassembled WGS sequence"/>
</dbReference>
<dbReference type="InterPro" id="IPR036771">
    <property type="entry name" value="ATPsynth_dsu/esu_N"/>
</dbReference>
<evidence type="ECO:0000256" key="2">
    <source>
        <dbReference type="ARBA" id="ARBA00004184"/>
    </source>
</evidence>
<dbReference type="InterPro" id="IPR020546">
    <property type="entry name" value="ATP_synth_F1_dsu/esu_N"/>
</dbReference>
<evidence type="ECO:0000256" key="8">
    <source>
        <dbReference type="ARBA" id="ARBA00023310"/>
    </source>
</evidence>
<comment type="caution">
    <text evidence="10">The sequence shown here is derived from an EMBL/GenBank/DDBJ whole genome shotgun (WGS) entry which is preliminary data.</text>
</comment>
<proteinExistence type="inferred from homology"/>
<gene>
    <name evidence="10" type="ORF">HMPREF1536_02324</name>
</gene>
<keyword evidence="4" id="KW-0813">Transport</keyword>
<dbReference type="AlphaFoldDB" id="A0A0F5JG55"/>
<dbReference type="InterPro" id="IPR001469">
    <property type="entry name" value="ATP_synth_F1_dsu/esu"/>
</dbReference>
<dbReference type="SUPFAM" id="SSF51344">
    <property type="entry name" value="Epsilon subunit of F1F0-ATP synthase N-terminal domain"/>
    <property type="match status" value="1"/>
</dbReference>
<dbReference type="GO" id="GO:0012505">
    <property type="term" value="C:endomembrane system"/>
    <property type="evidence" value="ECO:0007669"/>
    <property type="project" value="UniProtKB-SubCell"/>
</dbReference>
<keyword evidence="11" id="KW-1185">Reference proteome</keyword>
<organism evidence="10 11">
    <name type="scientific">Parabacteroides gordonii MS-1 = DSM 23371</name>
    <dbReference type="NCBI Taxonomy" id="1203610"/>
    <lineage>
        <taxon>Bacteria</taxon>
        <taxon>Pseudomonadati</taxon>
        <taxon>Bacteroidota</taxon>
        <taxon>Bacteroidia</taxon>
        <taxon>Bacteroidales</taxon>
        <taxon>Tannerellaceae</taxon>
        <taxon>Parabacteroides</taxon>
    </lineage>
</organism>
<evidence type="ECO:0000256" key="3">
    <source>
        <dbReference type="ARBA" id="ARBA00005712"/>
    </source>
</evidence>
<reference evidence="10 11" key="1">
    <citation type="submission" date="2013-04" db="EMBL/GenBank/DDBJ databases">
        <title>The Genome Sequence of Parabacteroides gordonii DSM 23371.</title>
        <authorList>
            <consortium name="The Broad Institute Genomics Platform"/>
            <person name="Earl A."/>
            <person name="Ward D."/>
            <person name="Feldgarden M."/>
            <person name="Gevers D."/>
            <person name="Martens E."/>
            <person name="Sakamoto M."/>
            <person name="Benno Y."/>
            <person name="Suzuki N."/>
            <person name="Matsunaga N."/>
            <person name="Koshihara K."/>
            <person name="Seki M."/>
            <person name="Komiya H."/>
            <person name="Walker B."/>
            <person name="Young S."/>
            <person name="Zeng Q."/>
            <person name="Gargeya S."/>
            <person name="Fitzgerald M."/>
            <person name="Haas B."/>
            <person name="Abouelleil A."/>
            <person name="Allen A.W."/>
            <person name="Alvarado L."/>
            <person name="Arachchi H.M."/>
            <person name="Berlin A.M."/>
            <person name="Chapman S.B."/>
            <person name="Gainer-Dewar J."/>
            <person name="Goldberg J."/>
            <person name="Griggs A."/>
            <person name="Gujja S."/>
            <person name="Hansen M."/>
            <person name="Howarth C."/>
            <person name="Imamovic A."/>
            <person name="Ireland A."/>
            <person name="Larimer J."/>
            <person name="McCowan C."/>
            <person name="Murphy C."/>
            <person name="Pearson M."/>
            <person name="Poon T.W."/>
            <person name="Priest M."/>
            <person name="Roberts A."/>
            <person name="Saif S."/>
            <person name="Shea T."/>
            <person name="Sisk P."/>
            <person name="Sykes S."/>
            <person name="Wortman J."/>
            <person name="Nusbaum C."/>
            <person name="Birren B."/>
        </authorList>
    </citation>
    <scope>NUCLEOTIDE SEQUENCE [LARGE SCALE GENOMIC DNA]</scope>
    <source>
        <strain evidence="10 11">MS-1</strain>
    </source>
</reference>
<dbReference type="STRING" id="1203610.HMPREF1536_02324"/>
<dbReference type="Pfam" id="PF02823">
    <property type="entry name" value="ATP-synt_DE_N"/>
    <property type="match status" value="1"/>
</dbReference>
<keyword evidence="6" id="KW-0472">Membrane</keyword>
<keyword evidence="5" id="KW-0406">Ion transport</keyword>
<protein>
    <recommendedName>
        <fullName evidence="9">ATP synthase F1 complex delta/epsilon subunit N-terminal domain-containing protein</fullName>
    </recommendedName>
</protein>
<dbReference type="HOGENOM" id="CLU_084338_4_1_10"/>
<evidence type="ECO:0000256" key="7">
    <source>
        <dbReference type="ARBA" id="ARBA00023196"/>
    </source>
</evidence>
<dbReference type="PATRIC" id="fig|1203610.3.peg.2386"/>